<dbReference type="EMBL" id="JACCEM010000008">
    <property type="protein sequence ID" value="NYT50753.1"/>
    <property type="molecule type" value="Genomic_DNA"/>
</dbReference>
<gene>
    <name evidence="2" type="ORF">H0A72_15650</name>
</gene>
<protein>
    <submittedName>
        <fullName evidence="2">Uncharacterized protein</fullName>
    </submittedName>
</protein>
<dbReference type="RefSeq" id="WP_180157006.1">
    <property type="nucleotide sequence ID" value="NZ_JACCEM010000008.1"/>
</dbReference>
<sequence length="70" mass="7562">MIDTDKPQGRRGGAPSRPDAKERHDGRASAGADDRPRWEDELLGSLLQNPSPEGDGSREEKGIVPGKKRG</sequence>
<reference evidence="2 3" key="1">
    <citation type="submission" date="2020-07" db="EMBL/GenBank/DDBJ databases">
        <title>Taxonomic revisions and descriptions of new bacterial species based on genomic comparisons in the high-G+C-content subgroup of the family Alcaligenaceae.</title>
        <authorList>
            <person name="Szabo A."/>
            <person name="Felfoldi T."/>
        </authorList>
    </citation>
    <scope>NUCLEOTIDE SEQUENCE [LARGE SCALE GENOMIC DNA]</scope>
    <source>
        <strain evidence="2 3">LMG 24012</strain>
    </source>
</reference>
<accession>A0A853G1K6</accession>
<feature type="compositionally biased region" description="Basic and acidic residues" evidence="1">
    <location>
        <begin position="18"/>
        <end position="40"/>
    </location>
</feature>
<organism evidence="2 3">
    <name type="scientific">Parapusillimonas granuli</name>
    <dbReference type="NCBI Taxonomy" id="380911"/>
    <lineage>
        <taxon>Bacteria</taxon>
        <taxon>Pseudomonadati</taxon>
        <taxon>Pseudomonadota</taxon>
        <taxon>Betaproteobacteria</taxon>
        <taxon>Burkholderiales</taxon>
        <taxon>Alcaligenaceae</taxon>
        <taxon>Parapusillimonas</taxon>
    </lineage>
</organism>
<evidence type="ECO:0000313" key="2">
    <source>
        <dbReference type="EMBL" id="NYT50753.1"/>
    </source>
</evidence>
<dbReference type="Proteomes" id="UP000559809">
    <property type="component" value="Unassembled WGS sequence"/>
</dbReference>
<comment type="caution">
    <text evidence="2">The sequence shown here is derived from an EMBL/GenBank/DDBJ whole genome shotgun (WGS) entry which is preliminary data.</text>
</comment>
<proteinExistence type="predicted"/>
<name>A0A853G1K6_9BURK</name>
<evidence type="ECO:0000313" key="3">
    <source>
        <dbReference type="Proteomes" id="UP000559809"/>
    </source>
</evidence>
<keyword evidence="3" id="KW-1185">Reference proteome</keyword>
<dbReference type="AlphaFoldDB" id="A0A853G1K6"/>
<evidence type="ECO:0000256" key="1">
    <source>
        <dbReference type="SAM" id="MobiDB-lite"/>
    </source>
</evidence>
<feature type="region of interest" description="Disordered" evidence="1">
    <location>
        <begin position="1"/>
        <end position="70"/>
    </location>
</feature>